<evidence type="ECO:0000256" key="7">
    <source>
        <dbReference type="ARBA" id="ARBA00032272"/>
    </source>
</evidence>
<evidence type="ECO:0000256" key="3">
    <source>
        <dbReference type="ARBA" id="ARBA00007275"/>
    </source>
</evidence>
<protein>
    <recommendedName>
        <fullName evidence="4">GDP-mannose pyrophosphatase</fullName>
    </recommendedName>
    <alternativeName>
        <fullName evidence="6">GDP-mannose hydrolase</fullName>
    </alternativeName>
    <alternativeName>
        <fullName evidence="7">GDPMK</fullName>
    </alternativeName>
</protein>
<evidence type="ECO:0000256" key="1">
    <source>
        <dbReference type="ARBA" id="ARBA00000847"/>
    </source>
</evidence>
<evidence type="ECO:0000256" key="2">
    <source>
        <dbReference type="ARBA" id="ARBA00001946"/>
    </source>
</evidence>
<dbReference type="Pfam" id="PF00293">
    <property type="entry name" value="NUDIX"/>
    <property type="match status" value="1"/>
</dbReference>
<reference evidence="10" key="1">
    <citation type="submission" date="2015-08" db="EMBL/GenBank/DDBJ databases">
        <authorList>
            <person name="Babu N.S."/>
            <person name="Beckwith C.J."/>
            <person name="Beseler K.G."/>
            <person name="Brison A."/>
            <person name="Carone J.V."/>
            <person name="Caskin T.P."/>
            <person name="Diamond M."/>
            <person name="Durham M.E."/>
            <person name="Foxe J.M."/>
            <person name="Go M."/>
            <person name="Henderson B.A."/>
            <person name="Jones I.B."/>
            <person name="McGettigan J.A."/>
            <person name="Micheletti S.J."/>
            <person name="Nasrallah M.E."/>
            <person name="Ortiz D."/>
            <person name="Piller C.R."/>
            <person name="Privatt S.R."/>
            <person name="Schneider S.L."/>
            <person name="Sharp S."/>
            <person name="Smith T.C."/>
            <person name="Stanton J.D."/>
            <person name="Ullery H.E."/>
            <person name="Wilson R.J."/>
            <person name="Serrano M.G."/>
            <person name="Buck G."/>
            <person name="Lee V."/>
            <person name="Wang Y."/>
            <person name="Carvalho R."/>
            <person name="Voegtly L."/>
            <person name="Shi R."/>
            <person name="Duckworth R."/>
            <person name="Johnson A."/>
            <person name="Loviza R."/>
            <person name="Walstead R."/>
            <person name="Shah Z."/>
            <person name="Kiflezghi M."/>
            <person name="Wade K."/>
            <person name="Ball S.L."/>
            <person name="Bradley K.W."/>
            <person name="Asai D.J."/>
            <person name="Bowman C.A."/>
            <person name="Russell D.A."/>
            <person name="Pope W.H."/>
            <person name="Jacobs-Sera D."/>
            <person name="Hendrix R.W."/>
            <person name="Hatfull G.F."/>
        </authorList>
    </citation>
    <scope>NUCLEOTIDE SEQUENCE [LARGE SCALE GENOMIC DNA]</scope>
    <source>
        <strain evidence="10">JCM 19170</strain>
    </source>
</reference>
<comment type="similarity">
    <text evidence="3">Belongs to the Nudix hydrolase family. NudK subfamily.</text>
</comment>
<dbReference type="SUPFAM" id="SSF55811">
    <property type="entry name" value="Nudix"/>
    <property type="match status" value="1"/>
</dbReference>
<dbReference type="InterPro" id="IPR020084">
    <property type="entry name" value="NUDIX_hydrolase_CS"/>
</dbReference>
<proteinExistence type="inferred from homology"/>
<dbReference type="RefSeq" id="WP_198289028.1">
    <property type="nucleotide sequence ID" value="NZ_CYHH01000005.1"/>
</dbReference>
<dbReference type="InterPro" id="IPR015797">
    <property type="entry name" value="NUDIX_hydrolase-like_dom_sf"/>
</dbReference>
<organism evidence="9 10">
    <name type="scientific">Tepidiphilus thermophilus</name>
    <dbReference type="NCBI Taxonomy" id="876478"/>
    <lineage>
        <taxon>Bacteria</taxon>
        <taxon>Pseudomonadati</taxon>
        <taxon>Pseudomonadota</taxon>
        <taxon>Hydrogenophilia</taxon>
        <taxon>Hydrogenophilales</taxon>
        <taxon>Hydrogenophilaceae</taxon>
        <taxon>Tepidiphilus</taxon>
    </lineage>
</organism>
<comment type="catalytic activity">
    <reaction evidence="1">
        <text>GDP-alpha-D-mannose + H2O = alpha-D-mannose 1-phosphate + GMP + 2 H(+)</text>
        <dbReference type="Rhea" id="RHEA:27978"/>
        <dbReference type="ChEBI" id="CHEBI:15377"/>
        <dbReference type="ChEBI" id="CHEBI:15378"/>
        <dbReference type="ChEBI" id="CHEBI:57527"/>
        <dbReference type="ChEBI" id="CHEBI:58115"/>
        <dbReference type="ChEBI" id="CHEBI:58409"/>
    </reaction>
</comment>
<dbReference type="PANTHER" id="PTHR11839:SF18">
    <property type="entry name" value="NUDIX HYDROLASE DOMAIN-CONTAINING PROTEIN"/>
    <property type="match status" value="1"/>
</dbReference>
<evidence type="ECO:0000313" key="9">
    <source>
        <dbReference type="EMBL" id="CUB07238.1"/>
    </source>
</evidence>
<gene>
    <name evidence="9" type="ORF">Ga0061068_105142</name>
</gene>
<evidence type="ECO:0000256" key="4">
    <source>
        <dbReference type="ARBA" id="ARBA00016377"/>
    </source>
</evidence>
<keyword evidence="5 9" id="KW-0378">Hydrolase</keyword>
<dbReference type="Proteomes" id="UP000182108">
    <property type="component" value="Unassembled WGS sequence"/>
</dbReference>
<dbReference type="Gene3D" id="3.90.79.10">
    <property type="entry name" value="Nucleoside Triphosphate Pyrophosphohydrolase"/>
    <property type="match status" value="1"/>
</dbReference>
<dbReference type="GO" id="GO:0006753">
    <property type="term" value="P:nucleoside phosphate metabolic process"/>
    <property type="evidence" value="ECO:0007669"/>
    <property type="project" value="TreeGrafter"/>
</dbReference>
<feature type="domain" description="Nudix hydrolase" evidence="8">
    <location>
        <begin position="44"/>
        <end position="178"/>
    </location>
</feature>
<accession>A0A0K6IVY2</accession>
<name>A0A0K6IVY2_9PROT</name>
<keyword evidence="10" id="KW-1185">Reference proteome</keyword>
<dbReference type="PANTHER" id="PTHR11839">
    <property type="entry name" value="UDP/ADP-SUGAR PYROPHOSPHATASE"/>
    <property type="match status" value="1"/>
</dbReference>
<sequence>MSVADDPLREVTQASDTVWEGVFLRVLRDRVRLPDGHETTREYLRHPGAAAMIALTDAGEVVLERQFRYPLGCSIVELPAGKLDAGEPPLDCARRELEEETGYTAEYWETIGHFHPCVGYSDEVIHVFLARGLRAGRRCLDHGEFLEVLHWPLPRLWQAIFAGEITDGKTLSALLLALPRLRALGLPTP</sequence>
<dbReference type="GO" id="GO:0019693">
    <property type="term" value="P:ribose phosphate metabolic process"/>
    <property type="evidence" value="ECO:0007669"/>
    <property type="project" value="TreeGrafter"/>
</dbReference>
<dbReference type="GO" id="GO:0016787">
    <property type="term" value="F:hydrolase activity"/>
    <property type="evidence" value="ECO:0007669"/>
    <property type="project" value="UniProtKB-KW"/>
</dbReference>
<evidence type="ECO:0000259" key="8">
    <source>
        <dbReference type="PROSITE" id="PS51462"/>
    </source>
</evidence>
<evidence type="ECO:0000256" key="5">
    <source>
        <dbReference type="ARBA" id="ARBA00022801"/>
    </source>
</evidence>
<dbReference type="PROSITE" id="PS00893">
    <property type="entry name" value="NUDIX_BOX"/>
    <property type="match status" value="1"/>
</dbReference>
<dbReference type="PROSITE" id="PS51462">
    <property type="entry name" value="NUDIX"/>
    <property type="match status" value="1"/>
</dbReference>
<comment type="cofactor">
    <cofactor evidence="2">
        <name>Mg(2+)</name>
        <dbReference type="ChEBI" id="CHEBI:18420"/>
    </cofactor>
</comment>
<evidence type="ECO:0000256" key="6">
    <source>
        <dbReference type="ARBA" id="ARBA00032162"/>
    </source>
</evidence>
<dbReference type="EMBL" id="CYHH01000005">
    <property type="protein sequence ID" value="CUB07238.1"/>
    <property type="molecule type" value="Genomic_DNA"/>
</dbReference>
<dbReference type="AlphaFoldDB" id="A0A0K6IVY2"/>
<dbReference type="GO" id="GO:0005829">
    <property type="term" value="C:cytosol"/>
    <property type="evidence" value="ECO:0007669"/>
    <property type="project" value="TreeGrafter"/>
</dbReference>
<evidence type="ECO:0000313" key="10">
    <source>
        <dbReference type="Proteomes" id="UP000182108"/>
    </source>
</evidence>
<dbReference type="InterPro" id="IPR000086">
    <property type="entry name" value="NUDIX_hydrolase_dom"/>
</dbReference>